<protein>
    <submittedName>
        <fullName evidence="1">Uncharacterized protein</fullName>
    </submittedName>
</protein>
<dbReference type="RefSeq" id="WP_348260934.1">
    <property type="nucleotide sequence ID" value="NZ_CP121196.1"/>
</dbReference>
<proteinExistence type="predicted"/>
<reference evidence="1" key="1">
    <citation type="submission" date="2023-03" db="EMBL/GenBank/DDBJ databases">
        <title>Edaphobacter sp.</title>
        <authorList>
            <person name="Huber K.J."/>
            <person name="Papendorf J."/>
            <person name="Pilke C."/>
            <person name="Bunk B."/>
            <person name="Sproeer C."/>
            <person name="Pester M."/>
        </authorList>
    </citation>
    <scope>NUCLEOTIDE SEQUENCE</scope>
    <source>
        <strain evidence="1">DSM 110680</strain>
    </source>
</reference>
<organism evidence="1">
    <name type="scientific">Telmatobacter sp. DSM 110680</name>
    <dbReference type="NCBI Taxonomy" id="3036704"/>
    <lineage>
        <taxon>Bacteria</taxon>
        <taxon>Pseudomonadati</taxon>
        <taxon>Acidobacteriota</taxon>
        <taxon>Terriglobia</taxon>
        <taxon>Terriglobales</taxon>
        <taxon>Acidobacteriaceae</taxon>
        <taxon>Telmatobacter</taxon>
    </lineage>
</organism>
<dbReference type="EMBL" id="CP121196">
    <property type="protein sequence ID" value="XBH15700.1"/>
    <property type="molecule type" value="Genomic_DNA"/>
</dbReference>
<name>A0AAU7DDH4_9BACT</name>
<gene>
    <name evidence="1" type="ORF">P8935_14090</name>
</gene>
<evidence type="ECO:0000313" key="1">
    <source>
        <dbReference type="EMBL" id="XBH15700.1"/>
    </source>
</evidence>
<accession>A0AAU7DDH4</accession>
<dbReference type="AlphaFoldDB" id="A0AAU7DDH4"/>
<sequence length="364" mass="41229">MKRATRQFLKNSTSGEFKTLSNEWREHLRWMKYRLAYFRSFRPGSPNLRRTQRQWIDLLVSMAKTAIAAERPQITNEKLLRDIIRRFVHDCRRRRVGERNFLYMLKNQEDPIAQAELLKYVAPRLGWEEGLMAKNRGRATVDSTPPTKQVEVPRKQAPIVKPPVQVAVAPSPPVHQPKAFVAKKAFSNKVVLPPRPDPKARPNAIETRRRELAEFLIEFFKTVGSTLGLQYPADLPSVLRDLRKLMNDLPTSGQAIGVVPMGDARSAFFKGISLGALDCDRQINLATGLRNLMKALGGSRSTWEDALGEVDPMRGKMASDLVQNRQSTSLDVGFSEQQASLPGVLPVRRPVEFGIVVPGFRRRQ</sequence>